<sequence>MVNPTSNRAIEQKANKHAEVFVDAYYLTYDSPSRSKKLLDLYRADARIVWNGNAIAGPSQLSTVLLAQLPFSKHEVQSFDAHVIPGTPDRLPTLSINITGQVIFSAQPFRPSFKMPDSKLYTANQNPTDAEIALNGLPRVFSQSLILVPKPDAAEAASSYVIVADCFRFVG</sequence>
<dbReference type="InterPro" id="IPR019488">
    <property type="entry name" value="Nucl_pore_RNA_shuttling_Mtr2"/>
</dbReference>
<dbReference type="Pfam" id="PF10429">
    <property type="entry name" value="Mtr2"/>
    <property type="match status" value="1"/>
</dbReference>
<dbReference type="InterPro" id="IPR032710">
    <property type="entry name" value="NTF2-like_dom_sf"/>
</dbReference>
<evidence type="ECO:0000259" key="1">
    <source>
        <dbReference type="PROSITE" id="PS50177"/>
    </source>
</evidence>
<dbReference type="Proteomes" id="UP000886653">
    <property type="component" value="Unassembled WGS sequence"/>
</dbReference>
<dbReference type="SUPFAM" id="SSF54427">
    <property type="entry name" value="NTF2-like"/>
    <property type="match status" value="1"/>
</dbReference>
<name>A0A9P6TF61_9BASI</name>
<accession>A0A9P6TF61</accession>
<organism evidence="2 3">
    <name type="scientific">Cronartium quercuum f. sp. fusiforme G11</name>
    <dbReference type="NCBI Taxonomy" id="708437"/>
    <lineage>
        <taxon>Eukaryota</taxon>
        <taxon>Fungi</taxon>
        <taxon>Dikarya</taxon>
        <taxon>Basidiomycota</taxon>
        <taxon>Pucciniomycotina</taxon>
        <taxon>Pucciniomycetes</taxon>
        <taxon>Pucciniales</taxon>
        <taxon>Coleosporiaceae</taxon>
        <taxon>Cronartium</taxon>
    </lineage>
</organism>
<dbReference type="EMBL" id="MU167228">
    <property type="protein sequence ID" value="KAG0149410.1"/>
    <property type="molecule type" value="Genomic_DNA"/>
</dbReference>
<keyword evidence="3" id="KW-1185">Reference proteome</keyword>
<dbReference type="AlphaFoldDB" id="A0A9P6TF61"/>
<dbReference type="InterPro" id="IPR045875">
    <property type="entry name" value="NTF2"/>
</dbReference>
<evidence type="ECO:0000313" key="2">
    <source>
        <dbReference type="EMBL" id="KAG0149410.1"/>
    </source>
</evidence>
<reference evidence="2" key="1">
    <citation type="submission" date="2013-11" db="EMBL/GenBank/DDBJ databases">
        <title>Genome sequence of the fusiform rust pathogen reveals effectors for host alternation and coevolution with pine.</title>
        <authorList>
            <consortium name="DOE Joint Genome Institute"/>
            <person name="Smith K."/>
            <person name="Pendleton A."/>
            <person name="Kubisiak T."/>
            <person name="Anderson C."/>
            <person name="Salamov A."/>
            <person name="Aerts A."/>
            <person name="Riley R."/>
            <person name="Clum A."/>
            <person name="Lindquist E."/>
            <person name="Ence D."/>
            <person name="Campbell M."/>
            <person name="Kronenberg Z."/>
            <person name="Feau N."/>
            <person name="Dhillon B."/>
            <person name="Hamelin R."/>
            <person name="Burleigh J."/>
            <person name="Smith J."/>
            <person name="Yandell M."/>
            <person name="Nelson C."/>
            <person name="Grigoriev I."/>
            <person name="Davis J."/>
        </authorList>
    </citation>
    <scope>NUCLEOTIDE SEQUENCE</scope>
    <source>
        <strain evidence="2">G11</strain>
    </source>
</reference>
<dbReference type="PANTHER" id="PTHR12612">
    <property type="entry name" value="NUCLEAR TRANSPORT FACTOR 2"/>
    <property type="match status" value="1"/>
</dbReference>
<dbReference type="InterPro" id="IPR018222">
    <property type="entry name" value="Nuclear_transport_factor_2_euk"/>
</dbReference>
<proteinExistence type="predicted"/>
<evidence type="ECO:0000313" key="3">
    <source>
        <dbReference type="Proteomes" id="UP000886653"/>
    </source>
</evidence>
<dbReference type="OrthoDB" id="25408at2759"/>
<dbReference type="GO" id="GO:0006913">
    <property type="term" value="P:nucleocytoplasmic transport"/>
    <property type="evidence" value="ECO:0007669"/>
    <property type="project" value="InterPro"/>
</dbReference>
<dbReference type="PROSITE" id="PS50177">
    <property type="entry name" value="NTF2_DOMAIN"/>
    <property type="match status" value="1"/>
</dbReference>
<feature type="domain" description="NTF2" evidence="1">
    <location>
        <begin position="17"/>
        <end position="169"/>
    </location>
</feature>
<protein>
    <recommendedName>
        <fullName evidence="1">NTF2 domain-containing protein</fullName>
    </recommendedName>
</protein>
<gene>
    <name evidence="2" type="ORF">CROQUDRAFT_653716</name>
</gene>
<comment type="caution">
    <text evidence="2">The sequence shown here is derived from an EMBL/GenBank/DDBJ whole genome shotgun (WGS) entry which is preliminary data.</text>
</comment>
<dbReference type="Gene3D" id="3.10.450.50">
    <property type="match status" value="1"/>
</dbReference>